<dbReference type="CDD" id="cd19078">
    <property type="entry name" value="AKR_AKR13C1_2"/>
    <property type="match status" value="1"/>
</dbReference>
<dbReference type="InterPro" id="IPR023210">
    <property type="entry name" value="NADP_OxRdtase_dom"/>
</dbReference>
<accession>A0ABV8P4S9</accession>
<dbReference type="Pfam" id="PF00248">
    <property type="entry name" value="Aldo_ket_red"/>
    <property type="match status" value="1"/>
</dbReference>
<proteinExistence type="predicted"/>
<feature type="domain" description="NADP-dependent oxidoreductase" evidence="2">
    <location>
        <begin position="14"/>
        <end position="308"/>
    </location>
</feature>
<dbReference type="EMBL" id="JBHSBV010000007">
    <property type="protein sequence ID" value="MFC4202927.1"/>
    <property type="molecule type" value="Genomic_DNA"/>
</dbReference>
<dbReference type="InterPro" id="IPR050791">
    <property type="entry name" value="Aldo-Keto_reductase"/>
</dbReference>
<reference evidence="4" key="1">
    <citation type="journal article" date="2019" name="Int. J. Syst. Evol. Microbiol.">
        <title>The Global Catalogue of Microorganisms (GCM) 10K type strain sequencing project: providing services to taxonomists for standard genome sequencing and annotation.</title>
        <authorList>
            <consortium name="The Broad Institute Genomics Platform"/>
            <consortium name="The Broad Institute Genome Sequencing Center for Infectious Disease"/>
            <person name="Wu L."/>
            <person name="Ma J."/>
        </authorList>
    </citation>
    <scope>NUCLEOTIDE SEQUENCE [LARGE SCALE GENOMIC DNA]</scope>
    <source>
        <strain evidence="4">LMG 24813</strain>
    </source>
</reference>
<dbReference type="Proteomes" id="UP001595848">
    <property type="component" value="Unassembled WGS sequence"/>
</dbReference>
<organism evidence="3 4">
    <name type="scientific">Candidimonas humi</name>
    <dbReference type="NCBI Taxonomy" id="683355"/>
    <lineage>
        <taxon>Bacteria</taxon>
        <taxon>Pseudomonadati</taxon>
        <taxon>Pseudomonadota</taxon>
        <taxon>Betaproteobacteria</taxon>
        <taxon>Burkholderiales</taxon>
        <taxon>Alcaligenaceae</taxon>
        <taxon>Candidimonas</taxon>
    </lineage>
</organism>
<keyword evidence="1" id="KW-0560">Oxidoreductase</keyword>
<evidence type="ECO:0000313" key="3">
    <source>
        <dbReference type="EMBL" id="MFC4202927.1"/>
    </source>
</evidence>
<dbReference type="PANTHER" id="PTHR43625">
    <property type="entry name" value="AFLATOXIN B1 ALDEHYDE REDUCTASE"/>
    <property type="match status" value="1"/>
</dbReference>
<evidence type="ECO:0000259" key="2">
    <source>
        <dbReference type="Pfam" id="PF00248"/>
    </source>
</evidence>
<dbReference type="RefSeq" id="WP_217965339.1">
    <property type="nucleotide sequence ID" value="NZ_JAHTBN010000006.1"/>
</dbReference>
<sequence>MQTRKLGNLDVSAIGLGCMGMSFSYATKLSPKDGVALIRAAVERGVTFFDTAEVYGPFTNEEMVGEALRPLRDQVVIATKFGFDIDFKTGENRGVSSRPERIRQAVEGSLKRLGIDAIDLLYQHRVDPNVPIEDVAGTVKELIAEGKVKHFGMSEPGVQTLRRAHAVQPVAAVQNEYSLWWRAVEHNGILAACDELGIGLVPYSPLGKGFLTGAMGKDFKLGDGDFRKSVLRFSPEALAKNQAFIELLKRVADDKGATPAQIALAWLLAQRPYIAPIPGTTKLHRLEENLGAAKIQFSAAELRDIEAAAARIPIEGERYSPQQQAMVGREAPLGKAGA</sequence>
<name>A0ABV8P4S9_9BURK</name>
<evidence type="ECO:0000256" key="1">
    <source>
        <dbReference type="ARBA" id="ARBA00023002"/>
    </source>
</evidence>
<dbReference type="PANTHER" id="PTHR43625:SF77">
    <property type="entry name" value="ALDO-KETO REDUCTASE"/>
    <property type="match status" value="1"/>
</dbReference>
<keyword evidence="4" id="KW-1185">Reference proteome</keyword>
<evidence type="ECO:0000313" key="4">
    <source>
        <dbReference type="Proteomes" id="UP001595848"/>
    </source>
</evidence>
<gene>
    <name evidence="3" type="ORF">ACFOY1_18405</name>
</gene>
<comment type="caution">
    <text evidence="3">The sequence shown here is derived from an EMBL/GenBank/DDBJ whole genome shotgun (WGS) entry which is preliminary data.</text>
</comment>
<protein>
    <submittedName>
        <fullName evidence="3">Aldo/keto reductase</fullName>
    </submittedName>
</protein>